<dbReference type="GO" id="GO:0016779">
    <property type="term" value="F:nucleotidyltransferase activity"/>
    <property type="evidence" value="ECO:0007669"/>
    <property type="project" value="TreeGrafter"/>
</dbReference>
<dbReference type="SUPFAM" id="SSF81631">
    <property type="entry name" value="PAP/OAS1 substrate-binding domain"/>
    <property type="match status" value="1"/>
</dbReference>
<dbReference type="EMBL" id="CAJFCW020000002">
    <property type="protein sequence ID" value="CAG9090069.1"/>
    <property type="molecule type" value="Genomic_DNA"/>
</dbReference>
<comment type="caution">
    <text evidence="2">The sequence shown here is derived from an EMBL/GenBank/DDBJ whole genome shotgun (WGS) entry which is preliminary data.</text>
</comment>
<dbReference type="InterPro" id="IPR043519">
    <property type="entry name" value="NT_sf"/>
</dbReference>
<dbReference type="Proteomes" id="UP000614601">
    <property type="component" value="Unassembled WGS sequence"/>
</dbReference>
<gene>
    <name evidence="2" type="ORF">BOKJ2_LOCUS2864</name>
</gene>
<reference evidence="2" key="1">
    <citation type="submission" date="2020-09" db="EMBL/GenBank/DDBJ databases">
        <authorList>
            <person name="Kikuchi T."/>
        </authorList>
    </citation>
    <scope>NUCLEOTIDE SEQUENCE</scope>
    <source>
        <strain evidence="2">SH1</strain>
    </source>
</reference>
<dbReference type="Gene3D" id="3.30.460.10">
    <property type="entry name" value="Beta Polymerase, domain 2"/>
    <property type="match status" value="1"/>
</dbReference>
<dbReference type="CDD" id="cd05402">
    <property type="entry name" value="NT_PAP_TUTase"/>
    <property type="match status" value="1"/>
</dbReference>
<dbReference type="SUPFAM" id="SSF81301">
    <property type="entry name" value="Nucleotidyltransferase"/>
    <property type="match status" value="1"/>
</dbReference>
<dbReference type="Gene3D" id="1.10.1410.10">
    <property type="match status" value="1"/>
</dbReference>
<accession>A0A811K1L8</accession>
<dbReference type="AlphaFoldDB" id="A0A811K1L8"/>
<dbReference type="Proteomes" id="UP000783686">
    <property type="component" value="Unassembled WGS sequence"/>
</dbReference>
<dbReference type="EMBL" id="CAJFDH010000002">
    <property type="protein sequence ID" value="CAD5209791.1"/>
    <property type="molecule type" value="Genomic_DNA"/>
</dbReference>
<protein>
    <recommendedName>
        <fullName evidence="1">Poly(A) RNA polymerase mitochondrial-like central palm domain-containing protein</fullName>
    </recommendedName>
</protein>
<evidence type="ECO:0000313" key="3">
    <source>
        <dbReference type="Proteomes" id="UP000614601"/>
    </source>
</evidence>
<dbReference type="InterPro" id="IPR054708">
    <property type="entry name" value="MTPAP-like_central"/>
</dbReference>
<proteinExistence type="predicted"/>
<dbReference type="Pfam" id="PF22600">
    <property type="entry name" value="MTPAP-like_central"/>
    <property type="match status" value="1"/>
</dbReference>
<keyword evidence="3" id="KW-1185">Reference proteome</keyword>
<feature type="domain" description="Poly(A) RNA polymerase mitochondrial-like central palm" evidence="1">
    <location>
        <begin position="162"/>
        <end position="298"/>
    </location>
</feature>
<dbReference type="PANTHER" id="PTHR12271:SF40">
    <property type="entry name" value="POLY(A) RNA POLYMERASE GLD2"/>
    <property type="match status" value="1"/>
</dbReference>
<dbReference type="GO" id="GO:0031123">
    <property type="term" value="P:RNA 3'-end processing"/>
    <property type="evidence" value="ECO:0007669"/>
    <property type="project" value="TreeGrafter"/>
</dbReference>
<name>A0A811K1L8_9BILA</name>
<evidence type="ECO:0000259" key="1">
    <source>
        <dbReference type="Pfam" id="PF22600"/>
    </source>
</evidence>
<evidence type="ECO:0000313" key="2">
    <source>
        <dbReference type="EMBL" id="CAD5209791.1"/>
    </source>
</evidence>
<sequence length="487" mass="57267">MACFDFDDGFVASINAEPFYKTRNMWDDEEPEYEHYADVFELYDCDWWFYQERKNLEETDLDRKVRAMGEQTKRRLQRRARREVELQQAAVSSMYCPIFLQYMLASESHRYHHTYDMGSMQQYKYDASQDRIWLKPHAKNVKMACGAIKQMAGKNELLFKELEETMKSFCNERMPDRQSKQAINTLFNILKSQLHRAFPQYKLRAYGGSHNGFGQKCSDLDLTLLRDENLSIMDVYDVLNQEDNKKESGLIDAELIQHTAVPVAKMVFRRSSQDIDVDFTINNHEGVENTRLLQKYSKIDKRVAQLYAVIKNWAKYNKMHGGKDKRFNSYSLVLLVINFLQKGVSPAVLPHLDGKNRLQDTVWTLQTRVAKLYSPSAKQPMTLPELVIGFMNYYAVFDNTEWYVDINCSYFRNRNQFKEPSFDGERIPLLIKCPVYGEHPTRNVSEECYTTFRGKINEFNKMVRETLQKYADINTGRQKFLEHLGIG</sequence>
<dbReference type="OrthoDB" id="407432at2759"/>
<dbReference type="PANTHER" id="PTHR12271">
    <property type="entry name" value="POLY A POLYMERASE CID PAP -RELATED"/>
    <property type="match status" value="1"/>
</dbReference>
<organism evidence="2 3">
    <name type="scientific">Bursaphelenchus okinawaensis</name>
    <dbReference type="NCBI Taxonomy" id="465554"/>
    <lineage>
        <taxon>Eukaryota</taxon>
        <taxon>Metazoa</taxon>
        <taxon>Ecdysozoa</taxon>
        <taxon>Nematoda</taxon>
        <taxon>Chromadorea</taxon>
        <taxon>Rhabditida</taxon>
        <taxon>Tylenchina</taxon>
        <taxon>Tylenchomorpha</taxon>
        <taxon>Aphelenchoidea</taxon>
        <taxon>Aphelenchoididae</taxon>
        <taxon>Bursaphelenchus</taxon>
    </lineage>
</organism>